<proteinExistence type="inferred from homology"/>
<dbReference type="SUPFAM" id="SSF50978">
    <property type="entry name" value="WD40 repeat-like"/>
    <property type="match status" value="2"/>
</dbReference>
<dbReference type="Pfam" id="PF00400">
    <property type="entry name" value="WD40"/>
    <property type="match status" value="6"/>
</dbReference>
<accession>A0AAD9K489</accession>
<feature type="compositionally biased region" description="Low complexity" evidence="7">
    <location>
        <begin position="331"/>
        <end position="343"/>
    </location>
</feature>
<dbReference type="InterPro" id="IPR036322">
    <property type="entry name" value="WD40_repeat_dom_sf"/>
</dbReference>
<gene>
    <name evidence="9" type="ORF">LSH36_63g01103</name>
</gene>
<dbReference type="PROSITE" id="PS50294">
    <property type="entry name" value="WD_REPEATS_REGION"/>
    <property type="match status" value="1"/>
</dbReference>
<feature type="repeat" description="WD" evidence="6">
    <location>
        <begin position="582"/>
        <end position="615"/>
    </location>
</feature>
<feature type="region of interest" description="Disordered" evidence="7">
    <location>
        <begin position="274"/>
        <end position="426"/>
    </location>
</feature>
<keyword evidence="5" id="KW-0539">Nucleus</keyword>
<dbReference type="Proteomes" id="UP001208570">
    <property type="component" value="Unassembled WGS sequence"/>
</dbReference>
<dbReference type="PANTHER" id="PTHR10814">
    <property type="entry name" value="TRANSDUCIN-LIKE ENHANCER PROTEIN"/>
    <property type="match status" value="1"/>
</dbReference>
<dbReference type="InterPro" id="IPR009146">
    <property type="entry name" value="Groucho_enhance"/>
</dbReference>
<evidence type="ECO:0000256" key="2">
    <source>
        <dbReference type="ARBA" id="ARBA00005969"/>
    </source>
</evidence>
<evidence type="ECO:0000256" key="1">
    <source>
        <dbReference type="ARBA" id="ARBA00004123"/>
    </source>
</evidence>
<protein>
    <recommendedName>
        <fullName evidence="8">Groucho/TLE N-terminal Q-rich domain-containing protein</fullName>
    </recommendedName>
</protein>
<evidence type="ECO:0000313" key="9">
    <source>
        <dbReference type="EMBL" id="KAK2164432.1"/>
    </source>
</evidence>
<evidence type="ECO:0000256" key="6">
    <source>
        <dbReference type="PROSITE-ProRule" id="PRU00221"/>
    </source>
</evidence>
<dbReference type="GO" id="GO:0003714">
    <property type="term" value="F:transcription corepressor activity"/>
    <property type="evidence" value="ECO:0007669"/>
    <property type="project" value="TreeGrafter"/>
</dbReference>
<keyword evidence="4" id="KW-0677">Repeat</keyword>
<dbReference type="PRINTS" id="PR01850">
    <property type="entry name" value="GROUCHOFAMLY"/>
</dbReference>
<sequence>MIAPIVGLFRRWVGRFVACVQQYCVGDGEHSVLTNPGVPYSEYIRRQIRSGLSVRRQKLPSGCSGCRLVVTCSFGDTSAHQQQVAAAVERAKQVTMQELNAIIGNADLKQMYAQSEWFNQIKQMQAQHGLPHAAHPPPIPMPPHPAGLPGPGLPPSSIGSLFGGLSGASVPSGSGGHHPSVKDEKSSLEDRHRHSASPSDRKFDRSRSRSPETINDRKRPRPDKVYVSNGGWAGSEALSDFGQTFCSGCRPAFRIPGCPRPGVLSHSAATWSRVYPPTQGSDESDGEKSDQDLVVDDEHHSTSPLNGERSPRENGPDKPMKKEGPPASPRSDTSSHASTPSSSKLNKELEKPGTPVPKPSTPTSSGRATPGPSSALKSLPKASPLGGASSSYPPYLPPHATAHLSHSLPPPDLGHPAAAGILPAHPSGLNNLSPGAMPYPRPPLVPGAGFEHPHMRSPLSIPGGKPAYSFHVSADGQMQPVPFPPDALIGPGIPRHARQINTLNHGEVVCAVTISNPCRHVYTGGKGCVKVWDISQPGSKSPVSQLDCLPRDNYIRSVRLANEGTTLVVGGEASFLCIWDLAAQRDNYIRSVKLLQDGRTLVVGGEASTISIWDLAAPTPRIKSELTSSAPACYALAISPDSKVCFSCCSDGNIAVWDLHNNTLVRQFQGHTDGASCIDISPDGNKLWTGGLDNTVRSWDLREGRQLQQHDFTSQIFSLGYCPTGEWLAVGMESSNVEVLHHTKPDKYQLHLHESCVLSLKFAYCGKWFASTGKDNLLNAWRTPYGASIFQSKESSSVLCCDISTDDKYIVTGSGDKKATLYEVIF</sequence>
<dbReference type="InterPro" id="IPR015943">
    <property type="entry name" value="WD40/YVTN_repeat-like_dom_sf"/>
</dbReference>
<dbReference type="InterPro" id="IPR001680">
    <property type="entry name" value="WD40_rpt"/>
</dbReference>
<evidence type="ECO:0000256" key="5">
    <source>
        <dbReference type="ARBA" id="ARBA00023242"/>
    </source>
</evidence>
<dbReference type="PANTHER" id="PTHR10814:SF21">
    <property type="entry name" value="PROTEIN GROUCHO"/>
    <property type="match status" value="1"/>
</dbReference>
<reference evidence="9" key="1">
    <citation type="journal article" date="2023" name="Mol. Biol. Evol.">
        <title>Third-Generation Sequencing Reveals the Adaptive Role of the Epigenome in Three Deep-Sea Polychaetes.</title>
        <authorList>
            <person name="Perez M."/>
            <person name="Aroh O."/>
            <person name="Sun Y."/>
            <person name="Lan Y."/>
            <person name="Juniper S.K."/>
            <person name="Young C.R."/>
            <person name="Angers B."/>
            <person name="Qian P.Y."/>
        </authorList>
    </citation>
    <scope>NUCLEOTIDE SEQUENCE</scope>
    <source>
        <strain evidence="9">P08H-3</strain>
    </source>
</reference>
<organism evidence="9 10">
    <name type="scientific">Paralvinella palmiformis</name>
    <dbReference type="NCBI Taxonomy" id="53620"/>
    <lineage>
        <taxon>Eukaryota</taxon>
        <taxon>Metazoa</taxon>
        <taxon>Spiralia</taxon>
        <taxon>Lophotrochozoa</taxon>
        <taxon>Annelida</taxon>
        <taxon>Polychaeta</taxon>
        <taxon>Sedentaria</taxon>
        <taxon>Canalipalpata</taxon>
        <taxon>Terebellida</taxon>
        <taxon>Terebelliformia</taxon>
        <taxon>Alvinellidae</taxon>
        <taxon>Paralvinella</taxon>
    </lineage>
</organism>
<dbReference type="CDD" id="cd00200">
    <property type="entry name" value="WD40"/>
    <property type="match status" value="1"/>
</dbReference>
<keyword evidence="3 6" id="KW-0853">WD repeat</keyword>
<dbReference type="InterPro" id="IPR005617">
    <property type="entry name" value="Groucho/TLE_N"/>
</dbReference>
<evidence type="ECO:0000313" key="10">
    <source>
        <dbReference type="Proteomes" id="UP001208570"/>
    </source>
</evidence>
<feature type="compositionally biased region" description="Basic and acidic residues" evidence="7">
    <location>
        <begin position="199"/>
        <end position="217"/>
    </location>
</feature>
<feature type="repeat" description="WD" evidence="6">
    <location>
        <begin position="668"/>
        <end position="709"/>
    </location>
</feature>
<evidence type="ECO:0000259" key="8">
    <source>
        <dbReference type="Pfam" id="PF03920"/>
    </source>
</evidence>
<feature type="domain" description="Groucho/TLE N-terminal Q-rich" evidence="8">
    <location>
        <begin position="78"/>
        <end position="116"/>
    </location>
</feature>
<dbReference type="SMART" id="SM00320">
    <property type="entry name" value="WD40"/>
    <property type="match status" value="8"/>
</dbReference>
<comment type="caution">
    <text evidence="9">The sequence shown here is derived from an EMBL/GenBank/DDBJ whole genome shotgun (WGS) entry which is preliminary data.</text>
</comment>
<feature type="region of interest" description="Disordered" evidence="7">
    <location>
        <begin position="125"/>
        <end position="227"/>
    </location>
</feature>
<feature type="compositionally biased region" description="Pro residues" evidence="7">
    <location>
        <begin position="134"/>
        <end position="154"/>
    </location>
</feature>
<dbReference type="Gene3D" id="2.130.10.10">
    <property type="entry name" value="YVTN repeat-like/Quinoprotein amine dehydrogenase"/>
    <property type="match status" value="2"/>
</dbReference>
<evidence type="ECO:0000256" key="7">
    <source>
        <dbReference type="SAM" id="MobiDB-lite"/>
    </source>
</evidence>
<dbReference type="GO" id="GO:0005667">
    <property type="term" value="C:transcription regulator complex"/>
    <property type="evidence" value="ECO:0007669"/>
    <property type="project" value="TreeGrafter"/>
</dbReference>
<feature type="compositionally biased region" description="Basic and acidic residues" evidence="7">
    <location>
        <begin position="286"/>
        <end position="301"/>
    </location>
</feature>
<feature type="compositionally biased region" description="Basic and acidic residues" evidence="7">
    <location>
        <begin position="309"/>
        <end position="324"/>
    </location>
</feature>
<dbReference type="PROSITE" id="PS50082">
    <property type="entry name" value="WD_REPEATS_2"/>
    <property type="match status" value="3"/>
</dbReference>
<dbReference type="GO" id="GO:0005634">
    <property type="term" value="C:nucleus"/>
    <property type="evidence" value="ECO:0007669"/>
    <property type="project" value="UniProtKB-SubCell"/>
</dbReference>
<comment type="subcellular location">
    <subcellularLocation>
        <location evidence="1">Nucleus</location>
    </subcellularLocation>
</comment>
<dbReference type="InterPro" id="IPR019775">
    <property type="entry name" value="WD40_repeat_CS"/>
</dbReference>
<dbReference type="AlphaFoldDB" id="A0AAD9K489"/>
<evidence type="ECO:0000256" key="3">
    <source>
        <dbReference type="ARBA" id="ARBA00022574"/>
    </source>
</evidence>
<dbReference type="Pfam" id="PF03920">
    <property type="entry name" value="TLE_N"/>
    <property type="match status" value="1"/>
</dbReference>
<evidence type="ECO:0000256" key="4">
    <source>
        <dbReference type="ARBA" id="ARBA00022737"/>
    </source>
</evidence>
<feature type="repeat" description="WD" evidence="6">
    <location>
        <begin position="626"/>
        <end position="667"/>
    </location>
</feature>
<dbReference type="PROSITE" id="PS00678">
    <property type="entry name" value="WD_REPEATS_1"/>
    <property type="match status" value="2"/>
</dbReference>
<dbReference type="GO" id="GO:0090090">
    <property type="term" value="P:negative regulation of canonical Wnt signaling pathway"/>
    <property type="evidence" value="ECO:0007669"/>
    <property type="project" value="TreeGrafter"/>
</dbReference>
<comment type="similarity">
    <text evidence="2">Belongs to the WD repeat Groucho/TLE family.</text>
</comment>
<dbReference type="EMBL" id="JAODUP010000063">
    <property type="protein sequence ID" value="KAK2164432.1"/>
    <property type="molecule type" value="Genomic_DNA"/>
</dbReference>
<feature type="compositionally biased region" description="Basic and acidic residues" evidence="7">
    <location>
        <begin position="180"/>
        <end position="192"/>
    </location>
</feature>
<keyword evidence="10" id="KW-1185">Reference proteome</keyword>
<name>A0AAD9K489_9ANNE</name>